<dbReference type="Proteomes" id="UP000288983">
    <property type="component" value="Unassembled WGS sequence"/>
</dbReference>
<evidence type="ECO:0000313" key="1">
    <source>
        <dbReference type="EMBL" id="RWU21351.1"/>
    </source>
</evidence>
<protein>
    <submittedName>
        <fullName evidence="1">Uncharacterized protein</fullName>
    </submittedName>
</protein>
<accession>A0A443ZQI7</accession>
<evidence type="ECO:0000313" key="2">
    <source>
        <dbReference type="Proteomes" id="UP000288983"/>
    </source>
</evidence>
<reference evidence="1 2" key="1">
    <citation type="submission" date="2018-06" db="EMBL/GenBank/DDBJ databases">
        <title>Bacteria isolated from soil of Wuhan.</title>
        <authorList>
            <person name="Wei X."/>
            <person name="Chunhua H."/>
        </authorList>
    </citation>
    <scope>NUCLEOTIDE SEQUENCE [LARGE SCALE GENOMIC DNA]</scope>
    <source>
        <strain evidence="2">xwS2</strain>
    </source>
</reference>
<comment type="caution">
    <text evidence="1">The sequence shown here is derived from an EMBL/GenBank/DDBJ whole genome shotgun (WGS) entry which is preliminary data.</text>
</comment>
<proteinExistence type="predicted"/>
<dbReference type="RefSeq" id="WP_128324953.1">
    <property type="nucleotide sequence ID" value="NZ_QJRG01000047.1"/>
</dbReference>
<dbReference type="AlphaFoldDB" id="A0A443ZQI7"/>
<gene>
    <name evidence="1" type="ORF">DM813_19410</name>
</gene>
<sequence>MEWYESLFLQACGHVLTQSRVANLRRVSGVLNLDTEPTRDLVAAYQRGVGLVFSVAEMQQKLAAGAECVLLLLVHEHQFSSTLEQLQIKHDVVLSATLRTDARSSDFSNYHIDVALIRKTSAGAMGVAH</sequence>
<name>A0A443ZQI7_9PSED</name>
<organism evidence="1 2">
    <name type="scientific">Pseudomonas alkylphenolica</name>
    <dbReference type="NCBI Taxonomy" id="237609"/>
    <lineage>
        <taxon>Bacteria</taxon>
        <taxon>Pseudomonadati</taxon>
        <taxon>Pseudomonadota</taxon>
        <taxon>Gammaproteobacteria</taxon>
        <taxon>Pseudomonadales</taxon>
        <taxon>Pseudomonadaceae</taxon>
        <taxon>Pseudomonas</taxon>
    </lineage>
</organism>
<dbReference type="EMBL" id="QJRG01000047">
    <property type="protein sequence ID" value="RWU21351.1"/>
    <property type="molecule type" value="Genomic_DNA"/>
</dbReference>
<dbReference type="OrthoDB" id="7008770at2"/>